<dbReference type="AlphaFoldDB" id="A0A3S5IS48"/>
<dbReference type="Proteomes" id="UP000283634">
    <property type="component" value="Unassembled WGS sequence"/>
</dbReference>
<dbReference type="VEuPathDB" id="TriTrypDB:TRSC58_01161"/>
<accession>A0A3S5IS48</accession>
<name>A0A3S5IS48_TRYRA</name>
<gene>
    <name evidence="1" type="ORF">TraAM80_01948</name>
</gene>
<reference evidence="1 2" key="1">
    <citation type="journal article" date="2018" name="BMC Genomics">
        <title>Genomic comparison of Trypanosoma conorhini and Trypanosoma rangeli to Trypanosoma cruzi strains of high and low virulence.</title>
        <authorList>
            <person name="Bradwell K.R."/>
            <person name="Koparde V.N."/>
            <person name="Matveyev A.V."/>
            <person name="Serrano M.G."/>
            <person name="Alves J.M."/>
            <person name="Parikh H."/>
            <person name="Huang B."/>
            <person name="Lee V."/>
            <person name="Espinosa-Alvarez O."/>
            <person name="Ortiz P.A."/>
            <person name="Costa-Martins A.G."/>
            <person name="Teixeira M.M."/>
            <person name="Buck G.A."/>
        </authorList>
    </citation>
    <scope>NUCLEOTIDE SEQUENCE [LARGE SCALE GENOMIC DNA]</scope>
    <source>
        <strain evidence="1 2">AM80</strain>
    </source>
</reference>
<dbReference type="RefSeq" id="XP_029241238.1">
    <property type="nucleotide sequence ID" value="XM_029378971.1"/>
</dbReference>
<keyword evidence="2" id="KW-1185">Reference proteome</keyword>
<comment type="caution">
    <text evidence="1">The sequence shown here is derived from an EMBL/GenBank/DDBJ whole genome shotgun (WGS) entry which is preliminary data.</text>
</comment>
<dbReference type="GeneID" id="40325881"/>
<evidence type="ECO:0000313" key="2">
    <source>
        <dbReference type="Proteomes" id="UP000283634"/>
    </source>
</evidence>
<organism evidence="1 2">
    <name type="scientific">Trypanosoma rangeli</name>
    <dbReference type="NCBI Taxonomy" id="5698"/>
    <lineage>
        <taxon>Eukaryota</taxon>
        <taxon>Discoba</taxon>
        <taxon>Euglenozoa</taxon>
        <taxon>Kinetoplastea</taxon>
        <taxon>Metakinetoplastina</taxon>
        <taxon>Trypanosomatida</taxon>
        <taxon>Trypanosomatidae</taxon>
        <taxon>Trypanosoma</taxon>
        <taxon>Herpetosoma</taxon>
    </lineage>
</organism>
<dbReference type="GO" id="GO:0016746">
    <property type="term" value="F:acyltransferase activity"/>
    <property type="evidence" value="ECO:0007669"/>
    <property type="project" value="InterPro"/>
</dbReference>
<proteinExistence type="predicted"/>
<protein>
    <submittedName>
        <fullName evidence="1">Hydroxymethylglutaryl-CoA synthase</fullName>
    </submittedName>
</protein>
<sequence length="139" mass="15678">MLVEKTPKLAELDTKCAGSASDYRGPDFRKPFKRHFIEEYGSSTEHGKIPDFPVFSGPYSTMVYLDEVTVAVEQMLSKLKQSPGDYYNFVSALFFHRPYNMMPIQAMSLFVLTWTGTCPLRETQEILCGSLRKGKGGSC</sequence>
<dbReference type="Gene3D" id="3.40.47.10">
    <property type="match status" value="1"/>
</dbReference>
<dbReference type="SUPFAM" id="SSF53901">
    <property type="entry name" value="Thiolase-like"/>
    <property type="match status" value="1"/>
</dbReference>
<dbReference type="InterPro" id="IPR016039">
    <property type="entry name" value="Thiolase-like"/>
</dbReference>
<evidence type="ECO:0000313" key="1">
    <source>
        <dbReference type="EMBL" id="RNF09899.1"/>
    </source>
</evidence>
<dbReference type="EMBL" id="MKGL01000040">
    <property type="protein sequence ID" value="RNF09899.1"/>
    <property type="molecule type" value="Genomic_DNA"/>
</dbReference>